<accession>D5RT01</accession>
<dbReference type="PANTHER" id="PTHR43820:SF4">
    <property type="entry name" value="HIGH-AFFINITY BRANCHED-CHAIN AMINO ACID TRANSPORT ATP-BINDING PROTEIN LIVF"/>
    <property type="match status" value="1"/>
</dbReference>
<dbReference type="InterPro" id="IPR003439">
    <property type="entry name" value="ABC_transporter-like_ATP-bd"/>
</dbReference>
<reference evidence="7 8" key="1">
    <citation type="submission" date="2010-04" db="EMBL/GenBank/DDBJ databases">
        <authorList>
            <person name="Qin X."/>
            <person name="Bachman B."/>
            <person name="Battles P."/>
            <person name="Bell A."/>
            <person name="Bess C."/>
            <person name="Bickham C."/>
            <person name="Chaboub L."/>
            <person name="Chen D."/>
            <person name="Coyle M."/>
            <person name="Deiros D.R."/>
            <person name="Dinh H."/>
            <person name="Forbes L."/>
            <person name="Fowler G."/>
            <person name="Francisco L."/>
            <person name="Fu Q."/>
            <person name="Gubbala S."/>
            <person name="Hale W."/>
            <person name="Han Y."/>
            <person name="Hemphill L."/>
            <person name="Highlander S.K."/>
            <person name="Hirani K."/>
            <person name="Hogues M."/>
            <person name="Jackson L."/>
            <person name="Jakkamsetti A."/>
            <person name="Javaid M."/>
            <person name="Jiang H."/>
            <person name="Korchina V."/>
            <person name="Kovar C."/>
            <person name="Lara F."/>
            <person name="Lee S."/>
            <person name="Mata R."/>
            <person name="Mathew T."/>
            <person name="Moen C."/>
            <person name="Morales K."/>
            <person name="Munidasa M."/>
            <person name="Nazareth L."/>
            <person name="Ngo R."/>
            <person name="Nguyen L."/>
            <person name="Okwuonu G."/>
            <person name="Ongeri F."/>
            <person name="Patil S."/>
            <person name="Petrosino J."/>
            <person name="Pham C."/>
            <person name="Pham P."/>
            <person name="Pu L.-L."/>
            <person name="Puazo M."/>
            <person name="Raj R."/>
            <person name="Reid J."/>
            <person name="Rouhana J."/>
            <person name="Saada N."/>
            <person name="Shang Y."/>
            <person name="Simmons D."/>
            <person name="Thornton R."/>
            <person name="Warren J."/>
            <person name="Weissenberger G."/>
            <person name="Zhang J."/>
            <person name="Zhang L."/>
            <person name="Zhou C."/>
            <person name="Zhu D."/>
            <person name="Muzny D."/>
            <person name="Worley K."/>
            <person name="Gibbs R."/>
        </authorList>
    </citation>
    <scope>NUCLEOTIDE SEQUENCE [LARGE SCALE GENOMIC DNA]</scope>
    <source>
        <strain evidence="7 8">ATCC 49957</strain>
    </source>
</reference>
<proteinExistence type="inferred from homology"/>
<evidence type="ECO:0000256" key="3">
    <source>
        <dbReference type="ARBA" id="ARBA00022741"/>
    </source>
</evidence>
<protein>
    <submittedName>
        <fullName evidence="7">Putative urea ABC transporter, ATP-binding protein UrtE</fullName>
    </submittedName>
</protein>
<dbReference type="InterPro" id="IPR003593">
    <property type="entry name" value="AAA+_ATPase"/>
</dbReference>
<dbReference type="AlphaFoldDB" id="D5RT01"/>
<comment type="caution">
    <text evidence="7">The sequence shown here is derived from an EMBL/GenBank/DDBJ whole genome shotgun (WGS) entry which is preliminary data.</text>
</comment>
<dbReference type="HOGENOM" id="CLU_000604_1_2_5"/>
<dbReference type="GO" id="GO:0015658">
    <property type="term" value="F:branched-chain amino acid transmembrane transporter activity"/>
    <property type="evidence" value="ECO:0007669"/>
    <property type="project" value="TreeGrafter"/>
</dbReference>
<keyword evidence="5" id="KW-0029">Amino-acid transport</keyword>
<dbReference type="GO" id="GO:0005524">
    <property type="term" value="F:ATP binding"/>
    <property type="evidence" value="ECO:0007669"/>
    <property type="project" value="UniProtKB-KW"/>
</dbReference>
<dbReference type="SMART" id="SM00382">
    <property type="entry name" value="AAA"/>
    <property type="match status" value="1"/>
</dbReference>
<name>D5RT01_9PROT</name>
<dbReference type="InterPro" id="IPR027417">
    <property type="entry name" value="P-loop_NTPase"/>
</dbReference>
<evidence type="ECO:0000256" key="4">
    <source>
        <dbReference type="ARBA" id="ARBA00022840"/>
    </source>
</evidence>
<organism evidence="7 8">
    <name type="scientific">Pseudoroseomonas cervicalis ATCC 49957</name>
    <dbReference type="NCBI Taxonomy" id="525371"/>
    <lineage>
        <taxon>Bacteria</taxon>
        <taxon>Pseudomonadati</taxon>
        <taxon>Pseudomonadota</taxon>
        <taxon>Alphaproteobacteria</taxon>
        <taxon>Acetobacterales</taxon>
        <taxon>Roseomonadaceae</taxon>
        <taxon>Roseomonas</taxon>
    </lineage>
</organism>
<dbReference type="Proteomes" id="UP000005324">
    <property type="component" value="Unassembled WGS sequence"/>
</dbReference>
<keyword evidence="4 7" id="KW-0067">ATP-binding</keyword>
<keyword evidence="8" id="KW-1185">Reference proteome</keyword>
<keyword evidence="2" id="KW-0813">Transport</keyword>
<evidence type="ECO:0000313" key="7">
    <source>
        <dbReference type="EMBL" id="EFH09569.1"/>
    </source>
</evidence>
<evidence type="ECO:0000313" key="8">
    <source>
        <dbReference type="Proteomes" id="UP000005324"/>
    </source>
</evidence>
<evidence type="ECO:0000256" key="2">
    <source>
        <dbReference type="ARBA" id="ARBA00022448"/>
    </source>
</evidence>
<dbReference type="CDD" id="cd03224">
    <property type="entry name" value="ABC_TM1139_LivF_branched"/>
    <property type="match status" value="1"/>
</dbReference>
<dbReference type="PROSITE" id="PS50893">
    <property type="entry name" value="ABC_TRANSPORTER_2"/>
    <property type="match status" value="1"/>
</dbReference>
<dbReference type="GO" id="GO:0016887">
    <property type="term" value="F:ATP hydrolysis activity"/>
    <property type="evidence" value="ECO:0007669"/>
    <property type="project" value="InterPro"/>
</dbReference>
<dbReference type="GO" id="GO:0015807">
    <property type="term" value="P:L-amino acid transport"/>
    <property type="evidence" value="ECO:0007669"/>
    <property type="project" value="TreeGrafter"/>
</dbReference>
<dbReference type="InterPro" id="IPR052156">
    <property type="entry name" value="BCAA_Transport_ATP-bd_LivF"/>
</dbReference>
<feature type="domain" description="ABC transporter" evidence="6">
    <location>
        <begin position="3"/>
        <end position="234"/>
    </location>
</feature>
<dbReference type="Pfam" id="PF00005">
    <property type="entry name" value="ABC_tran"/>
    <property type="match status" value="1"/>
</dbReference>
<keyword evidence="3" id="KW-0547">Nucleotide-binding</keyword>
<dbReference type="PANTHER" id="PTHR43820">
    <property type="entry name" value="HIGH-AFFINITY BRANCHED-CHAIN AMINO ACID TRANSPORT ATP-BINDING PROTEIN LIVF"/>
    <property type="match status" value="1"/>
</dbReference>
<dbReference type="PROSITE" id="PS00211">
    <property type="entry name" value="ABC_TRANSPORTER_1"/>
    <property type="match status" value="1"/>
</dbReference>
<dbReference type="InterPro" id="IPR017871">
    <property type="entry name" value="ABC_transporter-like_CS"/>
</dbReference>
<evidence type="ECO:0000259" key="6">
    <source>
        <dbReference type="PROSITE" id="PS50893"/>
    </source>
</evidence>
<dbReference type="EMBL" id="ADVL01000769">
    <property type="protein sequence ID" value="EFH09569.1"/>
    <property type="molecule type" value="Genomic_DNA"/>
</dbReference>
<dbReference type="SUPFAM" id="SSF52540">
    <property type="entry name" value="P-loop containing nucleoside triphosphate hydrolases"/>
    <property type="match status" value="1"/>
</dbReference>
<evidence type="ECO:0000256" key="1">
    <source>
        <dbReference type="ARBA" id="ARBA00005417"/>
    </source>
</evidence>
<dbReference type="Gene3D" id="3.40.50.300">
    <property type="entry name" value="P-loop containing nucleotide triphosphate hydrolases"/>
    <property type="match status" value="1"/>
</dbReference>
<comment type="similarity">
    <text evidence="1">Belongs to the ABC transporter superfamily.</text>
</comment>
<sequence>MMLQVQGLRAGYGRIPILAGASFSVGQGEFVGILGHNGMGKTTLLKALMGYLPATAGGVTLDGRDITRLTPTARARLGLGYVPQGRQIFGTLTVRENLRMGCLLSDQPEEQVIDGVLALFPRLVRLLDRMGGALSGGEQQLLALARCLCGDPRLVLLDEPTEGIQPSINEEIVETLLALRRSRDITILLVEQKLDFIAALSQRILIIQKGAITRETTPEAVQDPALIAEFVGMAA</sequence>
<evidence type="ECO:0000256" key="5">
    <source>
        <dbReference type="ARBA" id="ARBA00022970"/>
    </source>
</evidence>
<dbReference type="RefSeq" id="WP_007003243.1">
    <property type="nucleotide sequence ID" value="NZ_GG770777.1"/>
</dbReference>
<gene>
    <name evidence="7" type="ORF">HMPREF0731_4213</name>
</gene>